<evidence type="ECO:0000256" key="1">
    <source>
        <dbReference type="SAM" id="Phobius"/>
    </source>
</evidence>
<evidence type="ECO:0000313" key="2">
    <source>
        <dbReference type="EMBL" id="GAA1960374.1"/>
    </source>
</evidence>
<dbReference type="RefSeq" id="WP_157415925.1">
    <property type="nucleotide sequence ID" value="NZ_BAAAMK010000007.1"/>
</dbReference>
<reference evidence="2 3" key="1">
    <citation type="journal article" date="2019" name="Int. J. Syst. Evol. Microbiol.">
        <title>The Global Catalogue of Microorganisms (GCM) 10K type strain sequencing project: providing services to taxonomists for standard genome sequencing and annotation.</title>
        <authorList>
            <consortium name="The Broad Institute Genomics Platform"/>
            <consortium name="The Broad Institute Genome Sequencing Center for Infectious Disease"/>
            <person name="Wu L."/>
            <person name="Ma J."/>
        </authorList>
    </citation>
    <scope>NUCLEOTIDE SEQUENCE [LARGE SCALE GENOMIC DNA]</scope>
    <source>
        <strain evidence="2 3">JCM 13584</strain>
    </source>
</reference>
<organism evidence="2 3">
    <name type="scientific">Agromyces allii</name>
    <dbReference type="NCBI Taxonomy" id="393607"/>
    <lineage>
        <taxon>Bacteria</taxon>
        <taxon>Bacillati</taxon>
        <taxon>Actinomycetota</taxon>
        <taxon>Actinomycetes</taxon>
        <taxon>Micrococcales</taxon>
        <taxon>Microbacteriaceae</taxon>
        <taxon>Agromyces</taxon>
    </lineage>
</organism>
<proteinExistence type="predicted"/>
<keyword evidence="3" id="KW-1185">Reference proteome</keyword>
<protein>
    <submittedName>
        <fullName evidence="2">Uncharacterized protein</fullName>
    </submittedName>
</protein>
<sequence>MASQSTPQTSVWYFVGATFSFVLPSMLLPDGMRLWAQVLGLVLGFALLITGLVVFVREQRAGRTPESGPAAQGEHDPR</sequence>
<feature type="transmembrane region" description="Helical" evidence="1">
    <location>
        <begin position="34"/>
        <end position="56"/>
    </location>
</feature>
<name>A0ABN2QYB7_9MICO</name>
<keyword evidence="1" id="KW-0812">Transmembrane</keyword>
<feature type="transmembrane region" description="Helical" evidence="1">
    <location>
        <begin position="12"/>
        <end position="28"/>
    </location>
</feature>
<comment type="caution">
    <text evidence="2">The sequence shown here is derived from an EMBL/GenBank/DDBJ whole genome shotgun (WGS) entry which is preliminary data.</text>
</comment>
<gene>
    <name evidence="2" type="ORF">GCM10009717_28890</name>
</gene>
<accession>A0ABN2QYB7</accession>
<dbReference type="EMBL" id="BAAAMK010000007">
    <property type="protein sequence ID" value="GAA1960374.1"/>
    <property type="molecule type" value="Genomic_DNA"/>
</dbReference>
<keyword evidence="1" id="KW-1133">Transmembrane helix</keyword>
<dbReference type="Proteomes" id="UP001499954">
    <property type="component" value="Unassembled WGS sequence"/>
</dbReference>
<keyword evidence="1" id="KW-0472">Membrane</keyword>
<evidence type="ECO:0000313" key="3">
    <source>
        <dbReference type="Proteomes" id="UP001499954"/>
    </source>
</evidence>